<dbReference type="PANTHER" id="PTHR36766:SF40">
    <property type="entry name" value="DISEASE RESISTANCE PROTEIN RGA3"/>
    <property type="match status" value="1"/>
</dbReference>
<dbReference type="PANTHER" id="PTHR36766">
    <property type="entry name" value="PLANT BROAD-SPECTRUM MILDEW RESISTANCE PROTEIN RPW8"/>
    <property type="match status" value="1"/>
</dbReference>
<proteinExistence type="predicted"/>
<reference evidence="2 3" key="1">
    <citation type="journal article" date="2023" name="Plants (Basel)">
        <title>Bridging the Gap: Combining Genomics and Transcriptomics Approaches to Understand Stylosanthes scabra, an Orphan Legume from the Brazilian Caatinga.</title>
        <authorList>
            <person name="Ferreira-Neto J.R.C."/>
            <person name="da Silva M.D."/>
            <person name="Binneck E."/>
            <person name="de Melo N.F."/>
            <person name="da Silva R.H."/>
            <person name="de Melo A.L.T.M."/>
            <person name="Pandolfi V."/>
            <person name="Bustamante F.O."/>
            <person name="Brasileiro-Vidal A.C."/>
            <person name="Benko-Iseppon A.M."/>
        </authorList>
    </citation>
    <scope>NUCLEOTIDE SEQUENCE [LARGE SCALE GENOMIC DNA]</scope>
    <source>
        <tissue evidence="2">Leaves</tissue>
    </source>
</reference>
<evidence type="ECO:0000256" key="1">
    <source>
        <dbReference type="ARBA" id="ARBA00022821"/>
    </source>
</evidence>
<keyword evidence="1" id="KW-0611">Plant defense</keyword>
<sequence>MAATTTLSGDRSGGISHQCHVFSLYLSSIPCLSLFSISPLHENGDGGEVQSVLECLRHIQSPCFQRLRIERCWSTISISGDYFPAELEYLEIWKCSKLTFPEPVEHKLLTEIHVSKCDSVRLFPLGALPNLKKFTISDCSEMDCFGEECLPPSLTSLEISNCQKLESWITSNGLQSEGLTHLSLQGWNGVKSFPGEGCLPASLQSLRLSLFRNLETLDFKGLHHLTSLREVKIERCPKLKNITQGKMPASLSELYIHGACPLTEYDIGYQRYYILRFL</sequence>
<evidence type="ECO:0000313" key="3">
    <source>
        <dbReference type="Proteomes" id="UP001341840"/>
    </source>
</evidence>
<dbReference type="Gene3D" id="3.80.10.10">
    <property type="entry name" value="Ribonuclease Inhibitor"/>
    <property type="match status" value="2"/>
</dbReference>
<dbReference type="SUPFAM" id="SSF52058">
    <property type="entry name" value="L domain-like"/>
    <property type="match status" value="1"/>
</dbReference>
<dbReference type="InterPro" id="IPR032675">
    <property type="entry name" value="LRR_dom_sf"/>
</dbReference>
<keyword evidence="3" id="KW-1185">Reference proteome</keyword>
<dbReference type="Proteomes" id="UP001341840">
    <property type="component" value="Unassembled WGS sequence"/>
</dbReference>
<comment type="caution">
    <text evidence="2">The sequence shown here is derived from an EMBL/GenBank/DDBJ whole genome shotgun (WGS) entry which is preliminary data.</text>
</comment>
<gene>
    <name evidence="2" type="ORF">PIB30_011898</name>
</gene>
<protein>
    <submittedName>
        <fullName evidence="2">Uncharacterized protein</fullName>
    </submittedName>
</protein>
<evidence type="ECO:0000313" key="2">
    <source>
        <dbReference type="EMBL" id="MED6168469.1"/>
    </source>
</evidence>
<dbReference type="EMBL" id="JASCZI010151064">
    <property type="protein sequence ID" value="MED6168469.1"/>
    <property type="molecule type" value="Genomic_DNA"/>
</dbReference>
<name>A0ABU6V522_9FABA</name>
<organism evidence="2 3">
    <name type="scientific">Stylosanthes scabra</name>
    <dbReference type="NCBI Taxonomy" id="79078"/>
    <lineage>
        <taxon>Eukaryota</taxon>
        <taxon>Viridiplantae</taxon>
        <taxon>Streptophyta</taxon>
        <taxon>Embryophyta</taxon>
        <taxon>Tracheophyta</taxon>
        <taxon>Spermatophyta</taxon>
        <taxon>Magnoliopsida</taxon>
        <taxon>eudicotyledons</taxon>
        <taxon>Gunneridae</taxon>
        <taxon>Pentapetalae</taxon>
        <taxon>rosids</taxon>
        <taxon>fabids</taxon>
        <taxon>Fabales</taxon>
        <taxon>Fabaceae</taxon>
        <taxon>Papilionoideae</taxon>
        <taxon>50 kb inversion clade</taxon>
        <taxon>dalbergioids sensu lato</taxon>
        <taxon>Dalbergieae</taxon>
        <taxon>Pterocarpus clade</taxon>
        <taxon>Stylosanthes</taxon>
    </lineage>
</organism>
<accession>A0ABU6V522</accession>